<dbReference type="EMBL" id="JBFOLJ010000045">
    <property type="protein sequence ID" value="KAL2457116.1"/>
    <property type="molecule type" value="Genomic_DNA"/>
</dbReference>
<protein>
    <submittedName>
        <fullName evidence="2">Uncharacterized protein</fullName>
    </submittedName>
</protein>
<dbReference type="Proteomes" id="UP001604277">
    <property type="component" value="Unassembled WGS sequence"/>
</dbReference>
<name>A0ABD1NZV8_9LAMI</name>
<keyword evidence="3" id="KW-1185">Reference proteome</keyword>
<evidence type="ECO:0000313" key="3">
    <source>
        <dbReference type="Proteomes" id="UP001604277"/>
    </source>
</evidence>
<reference evidence="3" key="1">
    <citation type="submission" date="2024-07" db="EMBL/GenBank/DDBJ databases">
        <title>Two chromosome-level genome assemblies of Korean endemic species Abeliophyllum distichum and Forsythia ovata (Oleaceae).</title>
        <authorList>
            <person name="Jang H."/>
        </authorList>
    </citation>
    <scope>NUCLEOTIDE SEQUENCE [LARGE SCALE GENOMIC DNA]</scope>
</reference>
<feature type="compositionally biased region" description="Basic and acidic residues" evidence="1">
    <location>
        <begin position="1"/>
        <end position="10"/>
    </location>
</feature>
<evidence type="ECO:0000313" key="2">
    <source>
        <dbReference type="EMBL" id="KAL2457116.1"/>
    </source>
</evidence>
<accession>A0ABD1NZV8</accession>
<feature type="compositionally biased region" description="Low complexity" evidence="1">
    <location>
        <begin position="63"/>
        <end position="80"/>
    </location>
</feature>
<feature type="region of interest" description="Disordered" evidence="1">
    <location>
        <begin position="1"/>
        <end position="80"/>
    </location>
</feature>
<dbReference type="AlphaFoldDB" id="A0ABD1NZV8"/>
<proteinExistence type="predicted"/>
<comment type="caution">
    <text evidence="2">The sequence shown here is derived from an EMBL/GenBank/DDBJ whole genome shotgun (WGS) entry which is preliminary data.</text>
</comment>
<gene>
    <name evidence="2" type="ORF">Fot_56527</name>
</gene>
<feature type="compositionally biased region" description="Polar residues" evidence="1">
    <location>
        <begin position="22"/>
        <end position="55"/>
    </location>
</feature>
<evidence type="ECO:0000256" key="1">
    <source>
        <dbReference type="SAM" id="MobiDB-lite"/>
    </source>
</evidence>
<sequence length="121" mass="13545">MEREIRDRTRTPYTRAPRTESKNTLIKKNTATDRVNTLQSTTIAQRPTTAGNRQENNYERRPQQATQQARPQAAARAPAPLSVIYGPETKLSPIGVLFEKQALPYRTIGSIIGGIPLEMRG</sequence>
<organism evidence="2 3">
    <name type="scientific">Forsythia ovata</name>
    <dbReference type="NCBI Taxonomy" id="205694"/>
    <lineage>
        <taxon>Eukaryota</taxon>
        <taxon>Viridiplantae</taxon>
        <taxon>Streptophyta</taxon>
        <taxon>Embryophyta</taxon>
        <taxon>Tracheophyta</taxon>
        <taxon>Spermatophyta</taxon>
        <taxon>Magnoliopsida</taxon>
        <taxon>eudicotyledons</taxon>
        <taxon>Gunneridae</taxon>
        <taxon>Pentapetalae</taxon>
        <taxon>asterids</taxon>
        <taxon>lamiids</taxon>
        <taxon>Lamiales</taxon>
        <taxon>Oleaceae</taxon>
        <taxon>Forsythieae</taxon>
        <taxon>Forsythia</taxon>
    </lineage>
</organism>